<evidence type="ECO:0000256" key="3">
    <source>
        <dbReference type="ARBA" id="ARBA00023125"/>
    </source>
</evidence>
<evidence type="ECO:0000256" key="2">
    <source>
        <dbReference type="ARBA" id="ARBA00023015"/>
    </source>
</evidence>
<evidence type="ECO:0000256" key="4">
    <source>
        <dbReference type="ARBA" id="ARBA00023163"/>
    </source>
</evidence>
<dbReference type="GO" id="GO:0000976">
    <property type="term" value="F:transcription cis-regulatory region binding"/>
    <property type="evidence" value="ECO:0007669"/>
    <property type="project" value="TreeGrafter"/>
</dbReference>
<dbReference type="PROSITE" id="PS50931">
    <property type="entry name" value="HTH_LYSR"/>
    <property type="match status" value="1"/>
</dbReference>
<evidence type="ECO:0000313" key="7">
    <source>
        <dbReference type="Proteomes" id="UP000604481"/>
    </source>
</evidence>
<protein>
    <submittedName>
        <fullName evidence="6">LysR family transcriptional regulator</fullName>
    </submittedName>
</protein>
<dbReference type="InterPro" id="IPR036390">
    <property type="entry name" value="WH_DNA-bd_sf"/>
</dbReference>
<keyword evidence="7" id="KW-1185">Reference proteome</keyword>
<organism evidence="6 7">
    <name type="scientific">Chitinilyticum piscinae</name>
    <dbReference type="NCBI Taxonomy" id="2866724"/>
    <lineage>
        <taxon>Bacteria</taxon>
        <taxon>Pseudomonadati</taxon>
        <taxon>Pseudomonadota</taxon>
        <taxon>Betaproteobacteria</taxon>
        <taxon>Neisseriales</taxon>
        <taxon>Chitinibacteraceae</taxon>
        <taxon>Chitinilyticum</taxon>
    </lineage>
</organism>
<evidence type="ECO:0000313" key="6">
    <source>
        <dbReference type="EMBL" id="MBE9608466.1"/>
    </source>
</evidence>
<feature type="domain" description="HTH lysR-type" evidence="5">
    <location>
        <begin position="4"/>
        <end position="61"/>
    </location>
</feature>
<keyword evidence="2" id="KW-0805">Transcription regulation</keyword>
<dbReference type="PANTHER" id="PTHR30126:SF4">
    <property type="entry name" value="LYSR FAMILY TRANSCRIPTIONAL REGULATOR"/>
    <property type="match status" value="1"/>
</dbReference>
<keyword evidence="3" id="KW-0238">DNA-binding</keyword>
<dbReference type="EMBL" id="JADFUA010000002">
    <property type="protein sequence ID" value="MBE9608466.1"/>
    <property type="molecule type" value="Genomic_DNA"/>
</dbReference>
<dbReference type="InterPro" id="IPR036388">
    <property type="entry name" value="WH-like_DNA-bd_sf"/>
</dbReference>
<comment type="similarity">
    <text evidence="1">Belongs to the LysR transcriptional regulatory family.</text>
</comment>
<evidence type="ECO:0000259" key="5">
    <source>
        <dbReference type="PROSITE" id="PS50931"/>
    </source>
</evidence>
<comment type="caution">
    <text evidence="6">The sequence shown here is derived from an EMBL/GenBank/DDBJ whole genome shotgun (WGS) entry which is preliminary data.</text>
</comment>
<dbReference type="PANTHER" id="PTHR30126">
    <property type="entry name" value="HTH-TYPE TRANSCRIPTIONAL REGULATOR"/>
    <property type="match status" value="1"/>
</dbReference>
<dbReference type="Pfam" id="PF00126">
    <property type="entry name" value="HTH_1"/>
    <property type="match status" value="1"/>
</dbReference>
<dbReference type="RefSeq" id="WP_194114988.1">
    <property type="nucleotide sequence ID" value="NZ_JADFUA010000002.1"/>
</dbReference>
<name>A0A8J7FPX3_9NEIS</name>
<dbReference type="InterPro" id="IPR005119">
    <property type="entry name" value="LysR_subst-bd"/>
</dbReference>
<dbReference type="InterPro" id="IPR000847">
    <property type="entry name" value="LysR_HTH_N"/>
</dbReference>
<dbReference type="AlphaFoldDB" id="A0A8J7FPX3"/>
<reference evidence="6 7" key="1">
    <citation type="submission" date="2020-10" db="EMBL/GenBank/DDBJ databases">
        <title>The genome sequence of Chitinilyticum litopenaei 4Y14.</title>
        <authorList>
            <person name="Liu Y."/>
        </authorList>
    </citation>
    <scope>NUCLEOTIDE SEQUENCE [LARGE SCALE GENOMIC DNA]</scope>
    <source>
        <strain evidence="6 7">4Y14</strain>
    </source>
</reference>
<evidence type="ECO:0000256" key="1">
    <source>
        <dbReference type="ARBA" id="ARBA00009437"/>
    </source>
</evidence>
<dbReference type="GO" id="GO:0003700">
    <property type="term" value="F:DNA-binding transcription factor activity"/>
    <property type="evidence" value="ECO:0007669"/>
    <property type="project" value="InterPro"/>
</dbReference>
<dbReference type="Gene3D" id="1.10.10.10">
    <property type="entry name" value="Winged helix-like DNA-binding domain superfamily/Winged helix DNA-binding domain"/>
    <property type="match status" value="1"/>
</dbReference>
<dbReference type="Pfam" id="PF03466">
    <property type="entry name" value="LysR_substrate"/>
    <property type="match status" value="1"/>
</dbReference>
<gene>
    <name evidence="6" type="ORF">INR99_03810</name>
</gene>
<keyword evidence="4" id="KW-0804">Transcription</keyword>
<dbReference type="Gene3D" id="3.40.190.290">
    <property type="match status" value="1"/>
</dbReference>
<dbReference type="SUPFAM" id="SSF53850">
    <property type="entry name" value="Periplasmic binding protein-like II"/>
    <property type="match status" value="1"/>
</dbReference>
<dbReference type="Proteomes" id="UP000604481">
    <property type="component" value="Unassembled WGS sequence"/>
</dbReference>
<dbReference type="SUPFAM" id="SSF46785">
    <property type="entry name" value="Winged helix' DNA-binding domain"/>
    <property type="match status" value="1"/>
</dbReference>
<sequence length="302" mass="32751">MLRLNLDSLEVIDAIARRGSFAAAAEEVHRVPSAVTYLVRKLEDDLGVQLFDRSGHRARLTPAGAALLEDGRRLLRAAGELECRVKRVATGWETELLIAVDVILPLEPLYPLIAEFDALGSGTRLRLSRESLGGSWDALHERRADLLIGATQDGAASGGYISRPLGEIPMVFAVAPRHPLAAHAEPIPASVVQQYRAVVVSDSSRSLLPRTVGLLDGQEKLNVPDMPAKLAAQIAGLGCGNLPLPLARAALQSGQLVQKQLESPLGPARSCLAWRNDGAGQALQWWIRRLEQFEGYRCWMVS</sequence>
<proteinExistence type="inferred from homology"/>
<accession>A0A8J7FPX3</accession>